<sequence>MTDHVMSCINSVTYSVMLNGHSHGFIRPERGLRQGDPLSPFLFILCAEALVNVLNQAESQGKLHGIKLAAKCPPVHHLLFADDSLLMCKATVEESEQIISCLKLYGDASGQLINTAKSSIIFGAAISDQTKEDIKESLGITQEGGEGTYLGLLECFKGSKKELLNFIKEKLEGRLQGWYAKTLSMGAKEVLIKSVALALPIYAMSVFQLPKDLCARLTSAIAEYWWSSGDKKRKISWVAWQRLCKPKDQEGMGFHDIGRFNQALLGKQAWRIWSSFLECSVGTRPSFAWRSIIHGRELMKKGLCRSIGNGNLSNVWAENWIVDGTPRPPIDLLLTTFSPDDVERILLLKPDLSKEDSTKWSFTKDGAYSTRSGYQFTEALLELNSQNRHSLPPIEKKLWSTLWKIKAPPKIKHFIWRALSGALAVKERLQTRGIPVDSTCLGCGLASESICHVLFQCDKARQTWELSNIPLPPAGFSGNSVFLNMHYLISVMNNNRLEKKTRQARNSQTFKAITVPPRQTAIISYDEAEIWTSANSPQEEEVLIPNVVSWIKPPVGALKCNLGFSWVNAQRKCGVSWILRDSQGTTISHSRRSYSSVRSRHEASMRALFWAVECMKNMRQNYVIFEASAEEIREVVLSPGLFPHLSRDINQINALLEGIEFWRLDHAAVERNEAANLIAQSVTTGHRYQSYIASQGPAWLHSLLTIEGQSH</sequence>
<dbReference type="Pfam" id="PF13966">
    <property type="entry name" value="zf-RVT"/>
    <property type="match status" value="1"/>
</dbReference>
<evidence type="ECO:0000313" key="2">
    <source>
        <dbReference type="Proteomes" id="UP000504610"/>
    </source>
</evidence>
<dbReference type="Pfam" id="PF00078">
    <property type="entry name" value="RVT_1"/>
    <property type="match status" value="1"/>
</dbReference>
<proteinExistence type="predicted"/>
<dbReference type="RefSeq" id="XP_018475855.1">
    <property type="nucleotide sequence ID" value="XM_018620353.1"/>
</dbReference>
<reference evidence="2" key="1">
    <citation type="journal article" date="2019" name="Database">
        <title>The radish genome database (RadishGD): an integrated information resource for radish genomics.</title>
        <authorList>
            <person name="Yu H.J."/>
            <person name="Baek S."/>
            <person name="Lee Y.J."/>
            <person name="Cho A."/>
            <person name="Mun J.H."/>
        </authorList>
    </citation>
    <scope>NUCLEOTIDE SEQUENCE [LARGE SCALE GENOMIC DNA]</scope>
    <source>
        <strain evidence="2">cv. WK10039</strain>
    </source>
</reference>
<dbReference type="PANTHER" id="PTHR33116">
    <property type="entry name" value="REVERSE TRANSCRIPTASE ZINC-BINDING DOMAIN-CONTAINING PROTEIN-RELATED-RELATED"/>
    <property type="match status" value="1"/>
</dbReference>
<dbReference type="GO" id="GO:0003676">
    <property type="term" value="F:nucleic acid binding"/>
    <property type="evidence" value="ECO:0007669"/>
    <property type="project" value="InterPro"/>
</dbReference>
<dbReference type="GeneID" id="108847163"/>
<dbReference type="InterPro" id="IPR026960">
    <property type="entry name" value="RVT-Znf"/>
</dbReference>
<dbReference type="InterPro" id="IPR002156">
    <property type="entry name" value="RNaseH_domain"/>
</dbReference>
<dbReference type="PROSITE" id="PS50878">
    <property type="entry name" value="RT_POL"/>
    <property type="match status" value="1"/>
</dbReference>
<dbReference type="OrthoDB" id="1112505at2759"/>
<dbReference type="InterPro" id="IPR000477">
    <property type="entry name" value="RT_dom"/>
</dbReference>
<feature type="domain" description="Reverse transcriptase" evidence="1">
    <location>
        <begin position="1"/>
        <end position="142"/>
    </location>
</feature>
<dbReference type="PANTHER" id="PTHR33116:SF86">
    <property type="entry name" value="REVERSE TRANSCRIPTASE DOMAIN-CONTAINING PROTEIN"/>
    <property type="match status" value="1"/>
</dbReference>
<name>A0A6J0MTR9_RAPSA</name>
<dbReference type="GO" id="GO:0004523">
    <property type="term" value="F:RNA-DNA hybrid ribonuclease activity"/>
    <property type="evidence" value="ECO:0007669"/>
    <property type="project" value="InterPro"/>
</dbReference>
<gene>
    <name evidence="3" type="primary">LOC108847163</name>
</gene>
<evidence type="ECO:0000313" key="3">
    <source>
        <dbReference type="RefSeq" id="XP_018475855.1"/>
    </source>
</evidence>
<organism evidence="2 3">
    <name type="scientific">Raphanus sativus</name>
    <name type="common">Radish</name>
    <name type="synonym">Raphanus raphanistrum var. sativus</name>
    <dbReference type="NCBI Taxonomy" id="3726"/>
    <lineage>
        <taxon>Eukaryota</taxon>
        <taxon>Viridiplantae</taxon>
        <taxon>Streptophyta</taxon>
        <taxon>Embryophyta</taxon>
        <taxon>Tracheophyta</taxon>
        <taxon>Spermatophyta</taxon>
        <taxon>Magnoliopsida</taxon>
        <taxon>eudicotyledons</taxon>
        <taxon>Gunneridae</taxon>
        <taxon>Pentapetalae</taxon>
        <taxon>rosids</taxon>
        <taxon>malvids</taxon>
        <taxon>Brassicales</taxon>
        <taxon>Brassicaceae</taxon>
        <taxon>Brassiceae</taxon>
        <taxon>Raphanus</taxon>
    </lineage>
</organism>
<dbReference type="KEGG" id="rsz:108847163"/>
<protein>
    <submittedName>
        <fullName evidence="3">Uncharacterized protein LOC108847163</fullName>
    </submittedName>
</protein>
<dbReference type="Proteomes" id="UP000504610">
    <property type="component" value="Chromosome 1"/>
</dbReference>
<keyword evidence="2" id="KW-1185">Reference proteome</keyword>
<dbReference type="AlphaFoldDB" id="A0A6J0MTR9"/>
<evidence type="ECO:0000259" key="1">
    <source>
        <dbReference type="PROSITE" id="PS50878"/>
    </source>
</evidence>
<dbReference type="Pfam" id="PF13456">
    <property type="entry name" value="RVT_3"/>
    <property type="match status" value="1"/>
</dbReference>
<accession>A0A6J0MTR9</accession>
<reference evidence="3" key="2">
    <citation type="submission" date="2025-08" db="UniProtKB">
        <authorList>
            <consortium name="RefSeq"/>
        </authorList>
    </citation>
    <scope>IDENTIFICATION</scope>
    <source>
        <tissue evidence="3">Leaf</tissue>
    </source>
</reference>